<dbReference type="PROSITE" id="PS51154">
    <property type="entry name" value="MACRO"/>
    <property type="match status" value="1"/>
</dbReference>
<dbReference type="EMBL" id="JAFNEN010000762">
    <property type="protein sequence ID" value="KAG8177675.1"/>
    <property type="molecule type" value="Genomic_DNA"/>
</dbReference>
<accession>A0AAV6U029</accession>
<dbReference type="Gene3D" id="3.40.220.10">
    <property type="entry name" value="Leucine Aminopeptidase, subunit E, domain 1"/>
    <property type="match status" value="1"/>
</dbReference>
<proteinExistence type="predicted"/>
<evidence type="ECO:0000313" key="2">
    <source>
        <dbReference type="EMBL" id="KAG8177675.1"/>
    </source>
</evidence>
<sequence length="87" mass="9800">MRIEDKRSQYNCKSKYVPLKKIPTWKEHLAKHAHAESAAYSKIETFNEKISIFVGDITQLEIDAIVNADTKTLLGGGGGDVKYYNLV</sequence>
<keyword evidence="3" id="KW-1185">Reference proteome</keyword>
<evidence type="ECO:0000313" key="3">
    <source>
        <dbReference type="Proteomes" id="UP000827092"/>
    </source>
</evidence>
<dbReference type="SUPFAM" id="SSF52949">
    <property type="entry name" value="Macro domain-like"/>
    <property type="match status" value="1"/>
</dbReference>
<dbReference type="Proteomes" id="UP000827092">
    <property type="component" value="Unassembled WGS sequence"/>
</dbReference>
<gene>
    <name evidence="2" type="ORF">JTE90_021974</name>
</gene>
<feature type="domain" description="Macro" evidence="1">
    <location>
        <begin position="37"/>
        <end position="87"/>
    </location>
</feature>
<organism evidence="2 3">
    <name type="scientific">Oedothorax gibbosus</name>
    <dbReference type="NCBI Taxonomy" id="931172"/>
    <lineage>
        <taxon>Eukaryota</taxon>
        <taxon>Metazoa</taxon>
        <taxon>Ecdysozoa</taxon>
        <taxon>Arthropoda</taxon>
        <taxon>Chelicerata</taxon>
        <taxon>Arachnida</taxon>
        <taxon>Araneae</taxon>
        <taxon>Araneomorphae</taxon>
        <taxon>Entelegynae</taxon>
        <taxon>Araneoidea</taxon>
        <taxon>Linyphiidae</taxon>
        <taxon>Erigoninae</taxon>
        <taxon>Oedothorax</taxon>
    </lineage>
</organism>
<protein>
    <recommendedName>
        <fullName evidence="1">Macro domain-containing protein</fullName>
    </recommendedName>
</protein>
<reference evidence="2 3" key="1">
    <citation type="journal article" date="2022" name="Nat. Ecol. Evol.">
        <title>A masculinizing supergene underlies an exaggerated male reproductive morph in a spider.</title>
        <authorList>
            <person name="Hendrickx F."/>
            <person name="De Corte Z."/>
            <person name="Sonet G."/>
            <person name="Van Belleghem S.M."/>
            <person name="Kostlbacher S."/>
            <person name="Vangestel C."/>
        </authorList>
    </citation>
    <scope>NUCLEOTIDE SEQUENCE [LARGE SCALE GENOMIC DNA]</scope>
    <source>
        <strain evidence="2">W744_W776</strain>
    </source>
</reference>
<name>A0AAV6U029_9ARAC</name>
<dbReference type="InterPro" id="IPR043472">
    <property type="entry name" value="Macro_dom-like"/>
</dbReference>
<dbReference type="AlphaFoldDB" id="A0AAV6U029"/>
<comment type="caution">
    <text evidence="2">The sequence shown here is derived from an EMBL/GenBank/DDBJ whole genome shotgun (WGS) entry which is preliminary data.</text>
</comment>
<dbReference type="InterPro" id="IPR002589">
    <property type="entry name" value="Macro_dom"/>
</dbReference>
<evidence type="ECO:0000259" key="1">
    <source>
        <dbReference type="PROSITE" id="PS51154"/>
    </source>
</evidence>